<evidence type="ECO:0000256" key="1">
    <source>
        <dbReference type="ARBA" id="ARBA00004651"/>
    </source>
</evidence>
<feature type="transmembrane region" description="Helical" evidence="9">
    <location>
        <begin position="291"/>
        <end position="312"/>
    </location>
</feature>
<evidence type="ECO:0000256" key="5">
    <source>
        <dbReference type="ARBA" id="ARBA00022989"/>
    </source>
</evidence>
<evidence type="ECO:0000256" key="7">
    <source>
        <dbReference type="ARBA" id="ARBA00023136"/>
    </source>
</evidence>
<feature type="transmembrane region" description="Helical" evidence="9">
    <location>
        <begin position="87"/>
        <end position="105"/>
    </location>
</feature>
<dbReference type="AlphaFoldDB" id="A0A9P4V3Y2"/>
<keyword evidence="2" id="KW-0813">Transport</keyword>
<feature type="transmembrane region" description="Helical" evidence="9">
    <location>
        <begin position="54"/>
        <end position="75"/>
    </location>
</feature>
<dbReference type="PANTHER" id="PTHR33281:SF19">
    <property type="entry name" value="VOLTAGE-DEPENDENT ANION CHANNEL-FORMING PROTEIN YNEE"/>
    <property type="match status" value="1"/>
</dbReference>
<keyword evidence="4 9" id="KW-0812">Transmembrane</keyword>
<dbReference type="InterPro" id="IPR044669">
    <property type="entry name" value="YneE/VCCN1/2-like"/>
</dbReference>
<dbReference type="EMBL" id="ML996133">
    <property type="protein sequence ID" value="KAF2735628.1"/>
    <property type="molecule type" value="Genomic_DNA"/>
</dbReference>
<dbReference type="Pfam" id="PF25539">
    <property type="entry name" value="Bestrophin_2"/>
    <property type="match status" value="1"/>
</dbReference>
<comment type="subcellular location">
    <subcellularLocation>
        <location evidence="1">Cell membrane</location>
        <topology evidence="1">Multi-pass membrane protein</topology>
    </subcellularLocation>
</comment>
<feature type="transmembrane region" description="Helical" evidence="9">
    <location>
        <begin position="318"/>
        <end position="337"/>
    </location>
</feature>
<organism evidence="10 11">
    <name type="scientific">Polyplosphaeria fusca</name>
    <dbReference type="NCBI Taxonomy" id="682080"/>
    <lineage>
        <taxon>Eukaryota</taxon>
        <taxon>Fungi</taxon>
        <taxon>Dikarya</taxon>
        <taxon>Ascomycota</taxon>
        <taxon>Pezizomycotina</taxon>
        <taxon>Dothideomycetes</taxon>
        <taxon>Pleosporomycetidae</taxon>
        <taxon>Pleosporales</taxon>
        <taxon>Tetraplosphaeriaceae</taxon>
        <taxon>Polyplosphaeria</taxon>
    </lineage>
</organism>
<dbReference type="OrthoDB" id="1368at2759"/>
<keyword evidence="3" id="KW-1003">Cell membrane</keyword>
<evidence type="ECO:0000256" key="8">
    <source>
        <dbReference type="SAM" id="MobiDB-lite"/>
    </source>
</evidence>
<accession>A0A9P4V3Y2</accession>
<dbReference type="PANTHER" id="PTHR33281">
    <property type="entry name" value="UPF0187 PROTEIN YNEE"/>
    <property type="match status" value="1"/>
</dbReference>
<reference evidence="10" key="1">
    <citation type="journal article" date="2020" name="Stud. Mycol.">
        <title>101 Dothideomycetes genomes: a test case for predicting lifestyles and emergence of pathogens.</title>
        <authorList>
            <person name="Haridas S."/>
            <person name="Albert R."/>
            <person name="Binder M."/>
            <person name="Bloem J."/>
            <person name="Labutti K."/>
            <person name="Salamov A."/>
            <person name="Andreopoulos B."/>
            <person name="Baker S."/>
            <person name="Barry K."/>
            <person name="Bills G."/>
            <person name="Bluhm B."/>
            <person name="Cannon C."/>
            <person name="Castanera R."/>
            <person name="Culley D."/>
            <person name="Daum C."/>
            <person name="Ezra D."/>
            <person name="Gonzalez J."/>
            <person name="Henrissat B."/>
            <person name="Kuo A."/>
            <person name="Liang C."/>
            <person name="Lipzen A."/>
            <person name="Lutzoni F."/>
            <person name="Magnuson J."/>
            <person name="Mondo S."/>
            <person name="Nolan M."/>
            <person name="Ohm R."/>
            <person name="Pangilinan J."/>
            <person name="Park H.-J."/>
            <person name="Ramirez L."/>
            <person name="Alfaro M."/>
            <person name="Sun H."/>
            <person name="Tritt A."/>
            <person name="Yoshinaga Y."/>
            <person name="Zwiers L.-H."/>
            <person name="Turgeon B."/>
            <person name="Goodwin S."/>
            <person name="Spatafora J."/>
            <person name="Crous P."/>
            <person name="Grigoriev I."/>
        </authorList>
    </citation>
    <scope>NUCLEOTIDE SEQUENCE</scope>
    <source>
        <strain evidence="10">CBS 125425</strain>
    </source>
</reference>
<keyword evidence="7 9" id="KW-0472">Membrane</keyword>
<evidence type="ECO:0000256" key="2">
    <source>
        <dbReference type="ARBA" id="ARBA00022448"/>
    </source>
</evidence>
<dbReference type="GO" id="GO:0005886">
    <property type="term" value="C:plasma membrane"/>
    <property type="evidence" value="ECO:0007669"/>
    <property type="project" value="UniProtKB-SubCell"/>
</dbReference>
<comment type="caution">
    <text evidence="10">The sequence shown here is derived from an EMBL/GenBank/DDBJ whole genome shotgun (WGS) entry which is preliminary data.</text>
</comment>
<dbReference type="Proteomes" id="UP000799444">
    <property type="component" value="Unassembled WGS sequence"/>
</dbReference>
<protein>
    <submittedName>
        <fullName evidence="10">UPF0187-domain-containing protein</fullName>
    </submittedName>
</protein>
<evidence type="ECO:0000256" key="6">
    <source>
        <dbReference type="ARBA" id="ARBA00023065"/>
    </source>
</evidence>
<keyword evidence="5 9" id="KW-1133">Transmembrane helix</keyword>
<dbReference type="GO" id="GO:0005254">
    <property type="term" value="F:chloride channel activity"/>
    <property type="evidence" value="ECO:0007669"/>
    <property type="project" value="InterPro"/>
</dbReference>
<evidence type="ECO:0000256" key="9">
    <source>
        <dbReference type="SAM" id="Phobius"/>
    </source>
</evidence>
<evidence type="ECO:0000313" key="10">
    <source>
        <dbReference type="EMBL" id="KAF2735628.1"/>
    </source>
</evidence>
<feature type="region of interest" description="Disordered" evidence="8">
    <location>
        <begin position="444"/>
        <end position="473"/>
    </location>
</feature>
<sequence length="473" mass="53353">MSSRKQPKQVLEEYFVRKLHRKVPPIFTDHRKIGPRDISRHSKWPRALRMHGSVFPKLILPTTCICCWSAITVVLSERVHPIEIHPIVITVLGLVVALALNLRSSTAYERYMEGRRMWSSLSAVSLNLSRVIWIHAEERPHGEGNMDLMGKITCLNMISAFAVALKHKLRFEPHVEYDDLQDLIGHLETFAKSAGRPEYPETRMRSCKRIGELLRIPMFRSNPRKELKRATCPLGNLPLEILTYISSYVHEIMDNGTFLLGIAQTHAQNNLETLHHILAQSERVLNTPLPLAYSIAISQITWIYVLSLPFQLVHLMDWLTVPVTTFSAYIILGFHAIGNEIENPFGPEVNDLPLELYCTNIASDIAIISSKAKPKPHEFVKHPQNKPLYPTSSAGSASWFASDESTIREALRARAATCKGAVWKRQCSVVSAPCDREKWSFHSRAASSTSTAWDEEAGDPGMPEIAGTKTKDL</sequence>
<name>A0A9P4V3Y2_9PLEO</name>
<evidence type="ECO:0000256" key="3">
    <source>
        <dbReference type="ARBA" id="ARBA00022475"/>
    </source>
</evidence>
<evidence type="ECO:0000313" key="11">
    <source>
        <dbReference type="Proteomes" id="UP000799444"/>
    </source>
</evidence>
<proteinExistence type="predicted"/>
<evidence type="ECO:0000256" key="4">
    <source>
        <dbReference type="ARBA" id="ARBA00022692"/>
    </source>
</evidence>
<gene>
    <name evidence="10" type="ORF">EJ04DRAFT_491204</name>
</gene>
<keyword evidence="6" id="KW-0406">Ion transport</keyword>
<keyword evidence="11" id="KW-1185">Reference proteome</keyword>